<dbReference type="InParanoid" id="A0A1C7NPD9"/>
<evidence type="ECO:0000313" key="2">
    <source>
        <dbReference type="EMBL" id="OBZ90967.1"/>
    </source>
</evidence>
<proteinExistence type="predicted"/>
<dbReference type="EMBL" id="LUGH01000026">
    <property type="protein sequence ID" value="OBZ90967.1"/>
    <property type="molecule type" value="Genomic_DNA"/>
</dbReference>
<comment type="caution">
    <text evidence="2">The sequence shown here is derived from an EMBL/GenBank/DDBJ whole genome shotgun (WGS) entry which is preliminary data.</text>
</comment>
<feature type="non-terminal residue" evidence="2">
    <location>
        <position position="411"/>
    </location>
</feature>
<evidence type="ECO:0000313" key="3">
    <source>
        <dbReference type="Proteomes" id="UP000093000"/>
    </source>
</evidence>
<keyword evidence="3" id="KW-1185">Reference proteome</keyword>
<feature type="region of interest" description="Disordered" evidence="1">
    <location>
        <begin position="45"/>
        <end position="70"/>
    </location>
</feature>
<reference evidence="2 3" key="1">
    <citation type="submission" date="2016-03" db="EMBL/GenBank/DDBJ databases">
        <title>Choanephora cucurbitarum.</title>
        <authorList>
            <person name="Min B."/>
            <person name="Park H."/>
            <person name="Park J.-H."/>
            <person name="Shin H.-D."/>
            <person name="Choi I.-G."/>
        </authorList>
    </citation>
    <scope>NUCLEOTIDE SEQUENCE [LARGE SCALE GENOMIC DNA]</scope>
    <source>
        <strain evidence="2 3">KUS-F28377</strain>
    </source>
</reference>
<gene>
    <name evidence="2" type="ORF">A0J61_00985</name>
</gene>
<feature type="compositionally biased region" description="Polar residues" evidence="1">
    <location>
        <begin position="1"/>
        <end position="13"/>
    </location>
</feature>
<evidence type="ECO:0000256" key="1">
    <source>
        <dbReference type="SAM" id="MobiDB-lite"/>
    </source>
</evidence>
<dbReference type="OrthoDB" id="2287234at2759"/>
<dbReference type="STRING" id="101091.A0A1C7NPD9"/>
<protein>
    <submittedName>
        <fullName evidence="2">Uncharacterized protein</fullName>
    </submittedName>
</protein>
<dbReference type="AlphaFoldDB" id="A0A1C7NPD9"/>
<accession>A0A1C7NPD9</accession>
<sequence>QPSNPAVTLQYRDSVSSTGSSFSTSTHFYSASSMYESTFDPLSRTPSFGSSQHMSPCSSPLPTSPVHSESPFDSLAYQTQHTQYHSLIEPTGCFVPSKQLSFVQKTSTTRHHYVAATFAMTGQSQAEVMKLLFDTTDTTPFEAKEEYEKTIPWQIDRNHSLVTLCQFTYLDETSQVSRNYLIGLGQRLGITSILVIVSIESFNTVYTLLDSLVQSMQTKSQPSSQTPSWWNRVILIINQQHGVSDQATFMQRKHVLLEDMQRIQERYQLPQPLSTLFLSTHLYDQVKHVEQGAYYKACCQRILWQMMARHTLCGRWCTPSLQNRLNSTDSASVALNILTEEDESDSSNDDDLFVTVIDYVDGKIKKPEKKKRSQLPSEQPIQRRATRRQIQKLHCFDGDDGTIPPVPMRPF</sequence>
<feature type="region of interest" description="Disordered" evidence="1">
    <location>
        <begin position="1"/>
        <end position="22"/>
    </location>
</feature>
<organism evidence="2 3">
    <name type="scientific">Choanephora cucurbitarum</name>
    <dbReference type="NCBI Taxonomy" id="101091"/>
    <lineage>
        <taxon>Eukaryota</taxon>
        <taxon>Fungi</taxon>
        <taxon>Fungi incertae sedis</taxon>
        <taxon>Mucoromycota</taxon>
        <taxon>Mucoromycotina</taxon>
        <taxon>Mucoromycetes</taxon>
        <taxon>Mucorales</taxon>
        <taxon>Mucorineae</taxon>
        <taxon>Choanephoraceae</taxon>
        <taxon>Choanephoroideae</taxon>
        <taxon>Choanephora</taxon>
    </lineage>
</organism>
<dbReference type="Proteomes" id="UP000093000">
    <property type="component" value="Unassembled WGS sequence"/>
</dbReference>
<feature type="compositionally biased region" description="Polar residues" evidence="1">
    <location>
        <begin position="45"/>
        <end position="67"/>
    </location>
</feature>
<feature type="non-terminal residue" evidence="2">
    <location>
        <position position="1"/>
    </location>
</feature>
<name>A0A1C7NPD9_9FUNG</name>